<accession>A0ABW2KPX4</accession>
<evidence type="ECO:0000313" key="1">
    <source>
        <dbReference type="EMBL" id="MFC7331376.1"/>
    </source>
</evidence>
<reference evidence="2" key="1">
    <citation type="journal article" date="2019" name="Int. J. Syst. Evol. Microbiol.">
        <title>The Global Catalogue of Microorganisms (GCM) 10K type strain sequencing project: providing services to taxonomists for standard genome sequencing and annotation.</title>
        <authorList>
            <consortium name="The Broad Institute Genomics Platform"/>
            <consortium name="The Broad Institute Genome Sequencing Center for Infectious Disease"/>
            <person name="Wu L."/>
            <person name="Ma J."/>
        </authorList>
    </citation>
    <scope>NUCLEOTIDE SEQUENCE [LARGE SCALE GENOMIC DNA]</scope>
    <source>
        <strain evidence="2">CGMCC 4.7382</strain>
    </source>
</reference>
<gene>
    <name evidence="1" type="ORF">ACFQRF_26900</name>
</gene>
<keyword evidence="2" id="KW-1185">Reference proteome</keyword>
<proteinExistence type="predicted"/>
<dbReference type="Proteomes" id="UP001596540">
    <property type="component" value="Unassembled WGS sequence"/>
</dbReference>
<sequence length="48" mass="5523">MDDEPGEDEVWARALWAALPREDRVEIVADTLTADPVWGRWVRIMVGE</sequence>
<name>A0ABW2KPX4_9ACTN</name>
<comment type="caution">
    <text evidence="1">The sequence shown here is derived from an EMBL/GenBank/DDBJ whole genome shotgun (WGS) entry which is preliminary data.</text>
</comment>
<dbReference type="EMBL" id="JBHTBH010000020">
    <property type="protein sequence ID" value="MFC7331376.1"/>
    <property type="molecule type" value="Genomic_DNA"/>
</dbReference>
<evidence type="ECO:0000313" key="2">
    <source>
        <dbReference type="Proteomes" id="UP001596540"/>
    </source>
</evidence>
<dbReference type="RefSeq" id="WP_379874183.1">
    <property type="nucleotide sequence ID" value="NZ_JBHTBH010000020.1"/>
</dbReference>
<organism evidence="1 2">
    <name type="scientific">Marinactinospora rubrisoli</name>
    <dbReference type="NCBI Taxonomy" id="2715399"/>
    <lineage>
        <taxon>Bacteria</taxon>
        <taxon>Bacillati</taxon>
        <taxon>Actinomycetota</taxon>
        <taxon>Actinomycetes</taxon>
        <taxon>Streptosporangiales</taxon>
        <taxon>Nocardiopsidaceae</taxon>
        <taxon>Marinactinospora</taxon>
    </lineage>
</organism>
<protein>
    <submittedName>
        <fullName evidence="1">Uncharacterized protein</fullName>
    </submittedName>
</protein>